<dbReference type="AlphaFoldDB" id="A0A2H0KC93"/>
<protein>
    <submittedName>
        <fullName evidence="2">Uncharacterized protein</fullName>
    </submittedName>
</protein>
<feature type="transmembrane region" description="Helical" evidence="1">
    <location>
        <begin position="163"/>
        <end position="185"/>
    </location>
</feature>
<sequence>MLTRAQAIKNLKEDAVSVGVSVMLAWFLISSGIIANLLSTSHTGQVTQSFVAGMFFTSAFTIAPASVFLIQLAQDTSMYLVALFGALGAMCGDLIMFLFIRDRFANDLRGFFRGKSAKRFLNSFHTGFWKWLGPLIGGFIIASPLPDEIGISLLGLSKIRLRVLLPVAFVMNFIGILALAGIASVL</sequence>
<evidence type="ECO:0000313" key="2">
    <source>
        <dbReference type="EMBL" id="PIQ68872.1"/>
    </source>
</evidence>
<gene>
    <name evidence="2" type="ORF">COV91_01855</name>
</gene>
<keyword evidence="1" id="KW-0812">Transmembrane</keyword>
<evidence type="ECO:0000313" key="3">
    <source>
        <dbReference type="Proteomes" id="UP000229342"/>
    </source>
</evidence>
<keyword evidence="1" id="KW-0472">Membrane</keyword>
<dbReference type="EMBL" id="PCVG01000021">
    <property type="protein sequence ID" value="PIQ68872.1"/>
    <property type="molecule type" value="Genomic_DNA"/>
</dbReference>
<evidence type="ECO:0000256" key="1">
    <source>
        <dbReference type="SAM" id="Phobius"/>
    </source>
</evidence>
<name>A0A2H0KC93_9BACT</name>
<dbReference type="Proteomes" id="UP000229342">
    <property type="component" value="Unassembled WGS sequence"/>
</dbReference>
<proteinExistence type="predicted"/>
<keyword evidence="1" id="KW-1133">Transmembrane helix</keyword>
<feature type="transmembrane region" description="Helical" evidence="1">
    <location>
        <begin position="120"/>
        <end position="143"/>
    </location>
</feature>
<comment type="caution">
    <text evidence="2">The sequence shown here is derived from an EMBL/GenBank/DDBJ whole genome shotgun (WGS) entry which is preliminary data.</text>
</comment>
<accession>A0A2H0KC93</accession>
<feature type="transmembrane region" description="Helical" evidence="1">
    <location>
        <begin position="79"/>
        <end position="100"/>
    </location>
</feature>
<feature type="transmembrane region" description="Helical" evidence="1">
    <location>
        <begin position="15"/>
        <end position="38"/>
    </location>
</feature>
<feature type="transmembrane region" description="Helical" evidence="1">
    <location>
        <begin position="50"/>
        <end position="73"/>
    </location>
</feature>
<organism evidence="2 3">
    <name type="scientific">Candidatus Taylorbacteria bacterium CG11_big_fil_rev_8_21_14_0_20_46_11</name>
    <dbReference type="NCBI Taxonomy" id="1975025"/>
    <lineage>
        <taxon>Bacteria</taxon>
        <taxon>Candidatus Tayloriibacteriota</taxon>
    </lineage>
</organism>
<reference evidence="2 3" key="1">
    <citation type="submission" date="2017-09" db="EMBL/GenBank/DDBJ databases">
        <title>Depth-based differentiation of microbial function through sediment-hosted aquifers and enrichment of novel symbionts in the deep terrestrial subsurface.</title>
        <authorList>
            <person name="Probst A.J."/>
            <person name="Ladd B."/>
            <person name="Jarett J.K."/>
            <person name="Geller-Mcgrath D.E."/>
            <person name="Sieber C.M."/>
            <person name="Emerson J.B."/>
            <person name="Anantharaman K."/>
            <person name="Thomas B.C."/>
            <person name="Malmstrom R."/>
            <person name="Stieglmeier M."/>
            <person name="Klingl A."/>
            <person name="Woyke T."/>
            <person name="Ryan C.M."/>
            <person name="Banfield J.F."/>
        </authorList>
    </citation>
    <scope>NUCLEOTIDE SEQUENCE [LARGE SCALE GENOMIC DNA]</scope>
    <source>
        <strain evidence="2">CG11_big_fil_rev_8_21_14_0_20_46_11</strain>
    </source>
</reference>